<keyword evidence="3" id="KW-0186">Copper</keyword>
<evidence type="ECO:0000256" key="2">
    <source>
        <dbReference type="ARBA" id="ARBA00022723"/>
    </source>
</evidence>
<comment type="caution">
    <text evidence="5">The sequence shown here is derived from an EMBL/GenBank/DDBJ whole genome shotgun (WGS) entry which is preliminary data.</text>
</comment>
<protein>
    <submittedName>
        <fullName evidence="5">Cytochrome C oxidase subunit II</fullName>
    </submittedName>
</protein>
<dbReference type="PROSITE" id="PS50857">
    <property type="entry name" value="COX2_CUA"/>
    <property type="match status" value="1"/>
</dbReference>
<dbReference type="GO" id="GO:0016020">
    <property type="term" value="C:membrane"/>
    <property type="evidence" value="ECO:0007669"/>
    <property type="project" value="InterPro"/>
</dbReference>
<organism evidence="5">
    <name type="scientific">Thermorudis sp</name>
    <dbReference type="NCBI Taxonomy" id="1969470"/>
    <lineage>
        <taxon>Bacteria</taxon>
        <taxon>Pseudomonadati</taxon>
        <taxon>Thermomicrobiota</taxon>
        <taxon>Thermomicrobia</taxon>
        <taxon>Thermomicrobia incertae sedis</taxon>
        <taxon>Thermorudis</taxon>
    </lineage>
</organism>
<sequence length="155" mass="17186">MRIERYEKIFMALTLVVLLAALATIGVGVFAAEVHLPAPAGRVDPRQIRQTAPFDQPGVREVAPGEYEAVIIARAWAFEPNEIRVPRGSTVRFRVASADVIHGFLVENTNINVMVIPGQVAEVAARFDRPGEYVFLCHEYCGFGHHQMFGKVIVE</sequence>
<dbReference type="PROSITE" id="PS00078">
    <property type="entry name" value="COX2"/>
    <property type="match status" value="1"/>
</dbReference>
<evidence type="ECO:0000259" key="4">
    <source>
        <dbReference type="PROSITE" id="PS50857"/>
    </source>
</evidence>
<dbReference type="InterPro" id="IPR001505">
    <property type="entry name" value="Copper_CuA"/>
</dbReference>
<dbReference type="SUPFAM" id="SSF49503">
    <property type="entry name" value="Cupredoxins"/>
    <property type="match status" value="1"/>
</dbReference>
<dbReference type="GO" id="GO:0004129">
    <property type="term" value="F:cytochrome-c oxidase activity"/>
    <property type="evidence" value="ECO:0007669"/>
    <property type="project" value="InterPro"/>
</dbReference>
<dbReference type="AlphaFoldDB" id="A0A7C2W7W5"/>
<dbReference type="GO" id="GO:0005507">
    <property type="term" value="F:copper ion binding"/>
    <property type="evidence" value="ECO:0007669"/>
    <property type="project" value="InterPro"/>
</dbReference>
<dbReference type="InterPro" id="IPR051403">
    <property type="entry name" value="NosZ/Cyto_c_oxidase_sub2"/>
</dbReference>
<dbReference type="InterPro" id="IPR034214">
    <property type="entry name" value="Ba3_CcO_II_C"/>
</dbReference>
<proteinExistence type="predicted"/>
<name>A0A7C2W7W5_9BACT</name>
<dbReference type="CDD" id="cd13913">
    <property type="entry name" value="ba3_CcO_II_C"/>
    <property type="match status" value="1"/>
</dbReference>
<gene>
    <name evidence="5" type="ORF">ENP13_08510</name>
</gene>
<evidence type="ECO:0000256" key="1">
    <source>
        <dbReference type="ARBA" id="ARBA00004196"/>
    </source>
</evidence>
<evidence type="ECO:0000256" key="3">
    <source>
        <dbReference type="ARBA" id="ARBA00023008"/>
    </source>
</evidence>
<dbReference type="EMBL" id="DSID01000643">
    <property type="protein sequence ID" value="HEX71267.1"/>
    <property type="molecule type" value="Genomic_DNA"/>
</dbReference>
<dbReference type="InterPro" id="IPR008972">
    <property type="entry name" value="Cupredoxin"/>
</dbReference>
<keyword evidence="2" id="KW-0479">Metal-binding</keyword>
<dbReference type="GO" id="GO:0030313">
    <property type="term" value="C:cell envelope"/>
    <property type="evidence" value="ECO:0007669"/>
    <property type="project" value="UniProtKB-SubCell"/>
</dbReference>
<reference evidence="5" key="1">
    <citation type="journal article" date="2020" name="mSystems">
        <title>Genome- and Community-Level Interaction Insights into Carbon Utilization and Element Cycling Functions of Hydrothermarchaeota in Hydrothermal Sediment.</title>
        <authorList>
            <person name="Zhou Z."/>
            <person name="Liu Y."/>
            <person name="Xu W."/>
            <person name="Pan J."/>
            <person name="Luo Z.H."/>
            <person name="Li M."/>
        </authorList>
    </citation>
    <scope>NUCLEOTIDE SEQUENCE [LARGE SCALE GENOMIC DNA]</scope>
    <source>
        <strain evidence="5">SpSt-192</strain>
    </source>
</reference>
<dbReference type="InterPro" id="IPR002429">
    <property type="entry name" value="CcO_II-like_C"/>
</dbReference>
<dbReference type="PANTHER" id="PTHR42838">
    <property type="entry name" value="CYTOCHROME C OXIDASE SUBUNIT II"/>
    <property type="match status" value="1"/>
</dbReference>
<accession>A0A7C2W7W5</accession>
<dbReference type="Gene3D" id="2.60.40.420">
    <property type="entry name" value="Cupredoxins - blue copper proteins"/>
    <property type="match status" value="1"/>
</dbReference>
<dbReference type="PANTHER" id="PTHR42838:SF2">
    <property type="entry name" value="NITROUS-OXIDE REDUCTASE"/>
    <property type="match status" value="1"/>
</dbReference>
<evidence type="ECO:0000313" key="5">
    <source>
        <dbReference type="EMBL" id="HEX71267.1"/>
    </source>
</evidence>
<comment type="subcellular location">
    <subcellularLocation>
        <location evidence="1">Cell envelope</location>
    </subcellularLocation>
</comment>
<dbReference type="Pfam" id="PF00116">
    <property type="entry name" value="COX2"/>
    <property type="match status" value="1"/>
</dbReference>
<feature type="domain" description="Cytochrome oxidase subunit II copper A binding" evidence="4">
    <location>
        <begin position="62"/>
        <end position="155"/>
    </location>
</feature>